<accession>A0A2A2HBB8</accession>
<keyword evidence="3 7" id="KW-0699">rRNA-binding</keyword>
<evidence type="ECO:0000313" key="12">
    <source>
        <dbReference type="EMBL" id="PWL07847.1"/>
    </source>
</evidence>
<dbReference type="InterPro" id="IPR022803">
    <property type="entry name" value="Ribosomal_uL5_dom_sf"/>
</dbReference>
<dbReference type="Proteomes" id="UP000246004">
    <property type="component" value="Unassembled WGS sequence"/>
</dbReference>
<dbReference type="InterPro" id="IPR022804">
    <property type="entry name" value="Ribosomal_uL5_arc"/>
</dbReference>
<keyword evidence="4 7" id="KW-0694">RNA-binding</keyword>
<evidence type="ECO:0000259" key="9">
    <source>
        <dbReference type="Pfam" id="PF00281"/>
    </source>
</evidence>
<evidence type="ECO:0000313" key="11">
    <source>
        <dbReference type="EMBL" id="PAV06658.1"/>
    </source>
</evidence>
<comment type="function">
    <text evidence="7">This is 1 of the proteins that bind and probably mediate the attachment of the 5S RNA into the large ribosomal subunit, where it forms part of the central protuberance. In the 70S ribosome it contacts protein S13 of the 30S subunit (bridge B1b), connecting the 2 subunits; this bridge is implicated in subunit movement. May contact the P site tRNA; the 5S rRNA and some of its associated proteins might help stabilize positioning of ribosome-bound tRNAs.</text>
</comment>
<dbReference type="EMBL" id="LWMS01000044">
    <property type="protein sequence ID" value="PWL07847.1"/>
    <property type="molecule type" value="Genomic_DNA"/>
</dbReference>
<proteinExistence type="inferred from homology"/>
<dbReference type="FunFam" id="3.30.1440.10:FF:000002">
    <property type="entry name" value="60S ribosomal protein L11"/>
    <property type="match status" value="1"/>
</dbReference>
<dbReference type="Gene3D" id="3.30.1440.10">
    <property type="match status" value="1"/>
</dbReference>
<dbReference type="SUPFAM" id="SSF55282">
    <property type="entry name" value="RL5-like"/>
    <property type="match status" value="1"/>
</dbReference>
<organism evidence="11 13">
    <name type="scientific">Methanosphaera cuniculi</name>
    <dbReference type="NCBI Taxonomy" id="1077256"/>
    <lineage>
        <taxon>Archaea</taxon>
        <taxon>Methanobacteriati</taxon>
        <taxon>Methanobacteriota</taxon>
        <taxon>Methanomada group</taxon>
        <taxon>Methanobacteria</taxon>
        <taxon>Methanobacteriales</taxon>
        <taxon>Methanobacteriaceae</taxon>
        <taxon>Methanosphaera</taxon>
    </lineage>
</organism>
<dbReference type="RefSeq" id="WP_095609298.1">
    <property type="nucleotide sequence ID" value="NZ_CAUHCB010000006.1"/>
</dbReference>
<dbReference type="GO" id="GO:0006412">
    <property type="term" value="P:translation"/>
    <property type="evidence" value="ECO:0007669"/>
    <property type="project" value="UniProtKB-UniRule"/>
</dbReference>
<keyword evidence="5 7" id="KW-0689">Ribosomal protein</keyword>
<dbReference type="GO" id="GO:0000049">
    <property type="term" value="F:tRNA binding"/>
    <property type="evidence" value="ECO:0007669"/>
    <property type="project" value="UniProtKB-UniRule"/>
</dbReference>
<evidence type="ECO:0000259" key="10">
    <source>
        <dbReference type="Pfam" id="PF00673"/>
    </source>
</evidence>
<reference evidence="12 14" key="1">
    <citation type="submission" date="2016-04" db="EMBL/GenBank/DDBJ databases">
        <title>Genome sequence of Methanosphaera cuniculi DSM 4103.</title>
        <authorList>
            <person name="Poehlein A."/>
            <person name="Seedorf H."/>
            <person name="Daniel R."/>
        </authorList>
    </citation>
    <scope>NUCLEOTIDE SEQUENCE [LARGE SCALE GENOMIC DNA]</scope>
    <source>
        <strain evidence="12 14">DSM 4103</strain>
    </source>
</reference>
<comment type="subunit">
    <text evidence="7">Part of the 50S ribosomal subunit; contacts the 5S rRNA and probably tRNA. Forms a bridge to the 30S subunit in the 70S ribosome.</text>
</comment>
<keyword evidence="13" id="KW-1185">Reference proteome</keyword>
<evidence type="ECO:0000256" key="1">
    <source>
        <dbReference type="ARBA" id="ARBA00008553"/>
    </source>
</evidence>
<evidence type="ECO:0000256" key="8">
    <source>
        <dbReference type="RuleBase" id="RU003930"/>
    </source>
</evidence>
<dbReference type="Pfam" id="PF00281">
    <property type="entry name" value="Ribosomal_L5"/>
    <property type="match status" value="1"/>
</dbReference>
<dbReference type="Proteomes" id="UP000217528">
    <property type="component" value="Unassembled WGS sequence"/>
</dbReference>
<evidence type="ECO:0000313" key="13">
    <source>
        <dbReference type="Proteomes" id="UP000217528"/>
    </source>
</evidence>
<dbReference type="OrthoDB" id="372044at2157"/>
<dbReference type="AlphaFoldDB" id="A0A2A2HBB8"/>
<evidence type="ECO:0000256" key="5">
    <source>
        <dbReference type="ARBA" id="ARBA00022980"/>
    </source>
</evidence>
<dbReference type="InterPro" id="IPR031310">
    <property type="entry name" value="Ribosomal_uL5_N"/>
</dbReference>
<comment type="similarity">
    <text evidence="1 7 8">Belongs to the universal ribosomal protein uL5 family.</text>
</comment>
<keyword evidence="2 7" id="KW-0820">tRNA-binding</keyword>
<dbReference type="HAMAP" id="MF_01333_A">
    <property type="entry name" value="Ribosomal_uL5_A"/>
    <property type="match status" value="1"/>
</dbReference>
<protein>
    <recommendedName>
        <fullName evidence="7">Large ribosomal subunit protein uL5</fullName>
    </recommendedName>
</protein>
<dbReference type="GO" id="GO:0019843">
    <property type="term" value="F:rRNA binding"/>
    <property type="evidence" value="ECO:0007669"/>
    <property type="project" value="UniProtKB-UniRule"/>
</dbReference>
<gene>
    <name evidence="12" type="primary">rplE</name>
    <name evidence="7" type="synonym">rpl5</name>
    <name evidence="11" type="ORF">ASJ82_04305</name>
    <name evidence="12" type="ORF">MSCUN_13790</name>
</gene>
<dbReference type="PIRSF" id="PIRSF002161">
    <property type="entry name" value="Ribosomal_L5"/>
    <property type="match status" value="1"/>
</dbReference>
<name>A0A2A2HBB8_9EURY</name>
<evidence type="ECO:0000256" key="4">
    <source>
        <dbReference type="ARBA" id="ARBA00022884"/>
    </source>
</evidence>
<evidence type="ECO:0000256" key="7">
    <source>
        <dbReference type="HAMAP-Rule" id="MF_01333"/>
    </source>
</evidence>
<dbReference type="InterPro" id="IPR031309">
    <property type="entry name" value="Ribosomal_uL5_C"/>
</dbReference>
<dbReference type="PANTHER" id="PTHR11994">
    <property type="entry name" value="60S RIBOSOMAL PROTEIN L11-RELATED"/>
    <property type="match status" value="1"/>
</dbReference>
<comment type="caution">
    <text evidence="11">The sequence shown here is derived from an EMBL/GenBank/DDBJ whole genome shotgun (WGS) entry which is preliminary data.</text>
</comment>
<dbReference type="InterPro" id="IPR057266">
    <property type="entry name" value="Ribosomal_uL5_euk/arc-type"/>
</dbReference>
<dbReference type="Pfam" id="PF00673">
    <property type="entry name" value="Ribosomal_L5_C"/>
    <property type="match status" value="1"/>
</dbReference>
<dbReference type="InterPro" id="IPR002132">
    <property type="entry name" value="Ribosomal_uL5"/>
</dbReference>
<sequence>MNVMEKPYIAKATVNIGVGEGGEKLTRAEKLIETLVDQKPVRTYSKVTNPEFGIRKKQPIACKVTLRGEKADKIISMVLSGLENRIKASQFDEEGNVSFGIREHIDIPGVRYDPDIGIFGMDVSVTFQKPGHRIKERRLRPKKIPQTQRVTKEESMELMKEKFQVNIEE</sequence>
<feature type="domain" description="Large ribosomal subunit protein uL5 C-terminal" evidence="10">
    <location>
        <begin position="59"/>
        <end position="156"/>
    </location>
</feature>
<feature type="domain" description="Large ribosomal subunit protein uL5 N-terminal" evidence="9">
    <location>
        <begin position="2"/>
        <end position="55"/>
    </location>
</feature>
<dbReference type="GO" id="GO:0003735">
    <property type="term" value="F:structural constituent of ribosome"/>
    <property type="evidence" value="ECO:0007669"/>
    <property type="project" value="InterPro"/>
</dbReference>
<dbReference type="GO" id="GO:1990904">
    <property type="term" value="C:ribonucleoprotein complex"/>
    <property type="evidence" value="ECO:0007669"/>
    <property type="project" value="UniProtKB-KW"/>
</dbReference>
<dbReference type="GO" id="GO:0005840">
    <property type="term" value="C:ribosome"/>
    <property type="evidence" value="ECO:0007669"/>
    <property type="project" value="UniProtKB-KW"/>
</dbReference>
<reference evidence="11 13" key="2">
    <citation type="journal article" date="2017" name="BMC Genomics">
        <title>Genomic analysis of methanogenic archaea reveals a shift towards energy conservation.</title>
        <authorList>
            <person name="Gilmore S.P."/>
            <person name="Henske J.K."/>
            <person name="Sexton J.A."/>
            <person name="Solomon K.V."/>
            <person name="Seppala S."/>
            <person name="Yoo J.I."/>
            <person name="Huyett L.M."/>
            <person name="Pressman A."/>
            <person name="Cogan J.Z."/>
            <person name="Kivenson V."/>
            <person name="Peng X."/>
            <person name="Tan Y."/>
            <person name="Valentine D.L."/>
            <person name="O'Malley M.A."/>
        </authorList>
    </citation>
    <scope>NUCLEOTIDE SEQUENCE [LARGE SCALE GENOMIC DNA]</scope>
    <source>
        <strain evidence="11 13">1R-7</strain>
    </source>
</reference>
<evidence type="ECO:0000313" key="14">
    <source>
        <dbReference type="Proteomes" id="UP000246004"/>
    </source>
</evidence>
<evidence type="ECO:0000256" key="6">
    <source>
        <dbReference type="ARBA" id="ARBA00023274"/>
    </source>
</evidence>
<dbReference type="EMBL" id="LMVN01000027">
    <property type="protein sequence ID" value="PAV06658.1"/>
    <property type="molecule type" value="Genomic_DNA"/>
</dbReference>
<dbReference type="NCBIfam" id="NF003258">
    <property type="entry name" value="PRK04219.1"/>
    <property type="match status" value="1"/>
</dbReference>
<keyword evidence="6 7" id="KW-0687">Ribonucleoprotein</keyword>
<evidence type="ECO:0000256" key="2">
    <source>
        <dbReference type="ARBA" id="ARBA00022555"/>
    </source>
</evidence>
<evidence type="ECO:0000256" key="3">
    <source>
        <dbReference type="ARBA" id="ARBA00022730"/>
    </source>
</evidence>